<keyword evidence="4 9" id="KW-0812">Transmembrane</keyword>
<accession>A0A1G5WUZ5</accession>
<dbReference type="CDD" id="cd06582">
    <property type="entry name" value="TM_PBP1_LivH_like"/>
    <property type="match status" value="1"/>
</dbReference>
<feature type="transmembrane region" description="Helical" evidence="9">
    <location>
        <begin position="80"/>
        <end position="103"/>
    </location>
</feature>
<evidence type="ECO:0000256" key="6">
    <source>
        <dbReference type="ARBA" id="ARBA00022989"/>
    </source>
</evidence>
<dbReference type="STRING" id="1165689.SAMN02927914_01709"/>
<comment type="subcellular location">
    <subcellularLocation>
        <location evidence="1">Cell membrane</location>
        <topology evidence="1">Multi-pass membrane protein</topology>
    </subcellularLocation>
</comment>
<evidence type="ECO:0000256" key="3">
    <source>
        <dbReference type="ARBA" id="ARBA00022475"/>
    </source>
</evidence>
<evidence type="ECO:0000313" key="11">
    <source>
        <dbReference type="Proteomes" id="UP000198588"/>
    </source>
</evidence>
<feature type="transmembrane region" description="Helical" evidence="9">
    <location>
        <begin position="54"/>
        <end position="74"/>
    </location>
</feature>
<dbReference type="Proteomes" id="UP000198588">
    <property type="component" value="Unassembled WGS sequence"/>
</dbReference>
<dbReference type="EMBL" id="FMXM01000004">
    <property type="protein sequence ID" value="SDA61486.1"/>
    <property type="molecule type" value="Genomic_DNA"/>
</dbReference>
<dbReference type="GO" id="GO:0022857">
    <property type="term" value="F:transmembrane transporter activity"/>
    <property type="evidence" value="ECO:0007669"/>
    <property type="project" value="InterPro"/>
</dbReference>
<keyword evidence="5" id="KW-0029">Amino-acid transport</keyword>
<evidence type="ECO:0000256" key="1">
    <source>
        <dbReference type="ARBA" id="ARBA00004651"/>
    </source>
</evidence>
<dbReference type="PANTHER" id="PTHR11795:SF447">
    <property type="entry name" value="ABC TRANSPORTER PERMEASE PROTEIN"/>
    <property type="match status" value="1"/>
</dbReference>
<gene>
    <name evidence="10" type="ORF">SAMN02927914_01709</name>
</gene>
<reference evidence="10 11" key="1">
    <citation type="submission" date="2016-10" db="EMBL/GenBank/DDBJ databases">
        <authorList>
            <person name="de Groot N.N."/>
        </authorList>
    </citation>
    <scope>NUCLEOTIDE SEQUENCE [LARGE SCALE GENOMIC DNA]</scope>
    <source>
        <strain evidence="10 11">CGMCC 1.12097</strain>
    </source>
</reference>
<evidence type="ECO:0000256" key="2">
    <source>
        <dbReference type="ARBA" id="ARBA00022448"/>
    </source>
</evidence>
<evidence type="ECO:0000313" key="10">
    <source>
        <dbReference type="EMBL" id="SDA61486.1"/>
    </source>
</evidence>
<evidence type="ECO:0000256" key="7">
    <source>
        <dbReference type="ARBA" id="ARBA00023136"/>
    </source>
</evidence>
<feature type="transmembrane region" description="Helical" evidence="9">
    <location>
        <begin position="156"/>
        <end position="176"/>
    </location>
</feature>
<organism evidence="10 11">
    <name type="scientific">Mesorhizobium qingshengii</name>
    <dbReference type="NCBI Taxonomy" id="1165689"/>
    <lineage>
        <taxon>Bacteria</taxon>
        <taxon>Pseudomonadati</taxon>
        <taxon>Pseudomonadota</taxon>
        <taxon>Alphaproteobacteria</taxon>
        <taxon>Hyphomicrobiales</taxon>
        <taxon>Phyllobacteriaceae</taxon>
        <taxon>Mesorhizobium</taxon>
    </lineage>
</organism>
<keyword evidence="7 9" id="KW-0472">Membrane</keyword>
<keyword evidence="3" id="KW-1003">Cell membrane</keyword>
<dbReference type="GO" id="GO:0005886">
    <property type="term" value="C:plasma membrane"/>
    <property type="evidence" value="ECO:0007669"/>
    <property type="project" value="UniProtKB-SubCell"/>
</dbReference>
<dbReference type="InterPro" id="IPR017779">
    <property type="entry name" value="ABC_UrtB_bac"/>
</dbReference>
<evidence type="ECO:0000256" key="8">
    <source>
        <dbReference type="ARBA" id="ARBA00037998"/>
    </source>
</evidence>
<dbReference type="GO" id="GO:0006865">
    <property type="term" value="P:amino acid transport"/>
    <property type="evidence" value="ECO:0007669"/>
    <property type="project" value="UniProtKB-KW"/>
</dbReference>
<comment type="similarity">
    <text evidence="8">Belongs to the binding-protein-dependent transport system permease family. LivHM subfamily.</text>
</comment>
<keyword evidence="6 9" id="KW-1133">Transmembrane helix</keyword>
<feature type="transmembrane region" description="Helical" evidence="9">
    <location>
        <begin position="115"/>
        <end position="136"/>
    </location>
</feature>
<dbReference type="InterPro" id="IPR001851">
    <property type="entry name" value="ABC_transp_permease"/>
</dbReference>
<evidence type="ECO:0000256" key="9">
    <source>
        <dbReference type="SAM" id="Phobius"/>
    </source>
</evidence>
<dbReference type="AlphaFoldDB" id="A0A1G5WUZ5"/>
<evidence type="ECO:0000256" key="4">
    <source>
        <dbReference type="ARBA" id="ARBA00022692"/>
    </source>
</evidence>
<protein>
    <submittedName>
        <fullName evidence="10">Urea transport system permease protein</fullName>
    </submittedName>
</protein>
<dbReference type="Pfam" id="PF02653">
    <property type="entry name" value="BPD_transp_2"/>
    <property type="match status" value="1"/>
</dbReference>
<dbReference type="PANTHER" id="PTHR11795">
    <property type="entry name" value="BRANCHED-CHAIN AMINO ACID TRANSPORT SYSTEM PERMEASE PROTEIN LIVH"/>
    <property type="match status" value="1"/>
</dbReference>
<dbReference type="NCBIfam" id="TIGR03409">
    <property type="entry name" value="urea_trans_UrtB"/>
    <property type="match status" value="1"/>
</dbReference>
<evidence type="ECO:0000256" key="5">
    <source>
        <dbReference type="ARBA" id="ARBA00022970"/>
    </source>
</evidence>
<feature type="transmembrane region" description="Helical" evidence="9">
    <location>
        <begin position="23"/>
        <end position="47"/>
    </location>
</feature>
<feature type="transmembrane region" description="Helical" evidence="9">
    <location>
        <begin position="206"/>
        <end position="231"/>
    </location>
</feature>
<sequence length="305" mass="31676">MPPKPCLRACANASPARPDAMDFVVTTLLNALTLISILMLVGLGLAISFGLMNVTNLAHGEFVTVGAFAVYFVQSIGGSFWLGLAAAPIAGAVVGCILEFAIIRHLYSRPVSTVLATWGVSLILQQGLELTFGLGAKPVTPPIEGTFDLFFTVYPAYRLILIAIAMVTLLGVVLLISRTSFGLDIRTVIQNREMAEGVGINTRRTYAIAFTFGAAIAGLAGGLVAPLAIVLPQMGVNYLANAFFVVIVGGVGSIGGLVAGSVFVGGLTSVLNYQISPSLAQAIVLLAAIVAVRLRPNGLFNGAAR</sequence>
<proteinExistence type="inferred from homology"/>
<keyword evidence="2" id="KW-0813">Transport</keyword>
<feature type="transmembrane region" description="Helical" evidence="9">
    <location>
        <begin position="279"/>
        <end position="296"/>
    </location>
</feature>
<feature type="transmembrane region" description="Helical" evidence="9">
    <location>
        <begin position="243"/>
        <end position="267"/>
    </location>
</feature>
<dbReference type="InterPro" id="IPR052157">
    <property type="entry name" value="BCAA_transport_permease"/>
</dbReference>
<name>A0A1G5WUZ5_9HYPH</name>